<accession>A0A7J6NQG1</accession>
<sequence length="456" mass="50211">MTVSAAQTKVPHFALYVYLWWLRNRPTACHRLTTAAGRTTAGTFWRIALGTEVHSGMLIRSNTSGWGWYVTLEHLASVADSLPTDVGVWAEGRTLITTTLPSGIILDLDFSVPQIGKWGGVVVGNEKQIEFKIELSTSVNIPYMGTLSGKGVDTAIASVHMKGGRHGLFAAVTAISEVNDLFSEIVFYADVWSMDLKRWNYDCYIEVLISGSKDGFEFKYDNSLTIFYQNSGNSPPLRSLRLPVVAEEPPNCLPPANQYHGKNYCWFVLEDTPRTQVHSGMLIRSNTSHTGWYATLELIVLVPDSLPTDVGICAEGYTFLKLLLPMGITVDSTFYVPRIGAVGGKDVGKDEKEIEFGVELSTTVNVPYMGTVTAKGEDSAVASIHTTGGMNQIHTSVTAQGHSEPLSSDITFYAEVWAEDLEHWHYDCVVDVIIDGLKDGLEIHYEKPLPVFSQES</sequence>
<evidence type="ECO:0000313" key="1">
    <source>
        <dbReference type="EMBL" id="KAF4686045.1"/>
    </source>
</evidence>
<reference evidence="1 2" key="1">
    <citation type="submission" date="2020-04" db="EMBL/GenBank/DDBJ databases">
        <title>Perkinsus olseni comparative genomics.</title>
        <authorList>
            <person name="Bogema D.R."/>
        </authorList>
    </citation>
    <scope>NUCLEOTIDE SEQUENCE [LARGE SCALE GENOMIC DNA]</scope>
    <source>
        <strain evidence="1">00978-12</strain>
    </source>
</reference>
<dbReference type="EMBL" id="JABANP010000237">
    <property type="protein sequence ID" value="KAF4686045.1"/>
    <property type="molecule type" value="Genomic_DNA"/>
</dbReference>
<proteinExistence type="predicted"/>
<dbReference type="Proteomes" id="UP000541610">
    <property type="component" value="Unassembled WGS sequence"/>
</dbReference>
<comment type="caution">
    <text evidence="1">The sequence shown here is derived from an EMBL/GenBank/DDBJ whole genome shotgun (WGS) entry which is preliminary data.</text>
</comment>
<protein>
    <submittedName>
        <fullName evidence="1">Uncharacterized protein</fullName>
    </submittedName>
</protein>
<dbReference type="AlphaFoldDB" id="A0A7J6NQG1"/>
<gene>
    <name evidence="1" type="ORF">FOZ60_005743</name>
</gene>
<organism evidence="1 2">
    <name type="scientific">Perkinsus olseni</name>
    <name type="common">Perkinsus atlanticus</name>
    <dbReference type="NCBI Taxonomy" id="32597"/>
    <lineage>
        <taxon>Eukaryota</taxon>
        <taxon>Sar</taxon>
        <taxon>Alveolata</taxon>
        <taxon>Perkinsozoa</taxon>
        <taxon>Perkinsea</taxon>
        <taxon>Perkinsida</taxon>
        <taxon>Perkinsidae</taxon>
        <taxon>Perkinsus</taxon>
    </lineage>
</organism>
<evidence type="ECO:0000313" key="2">
    <source>
        <dbReference type="Proteomes" id="UP000541610"/>
    </source>
</evidence>
<dbReference type="OrthoDB" id="10642314at2759"/>
<name>A0A7J6NQG1_PEROL</name>